<dbReference type="EMBL" id="CM046131">
    <property type="protein sequence ID" value="KAI8429452.1"/>
    <property type="molecule type" value="Genomic_DNA"/>
</dbReference>
<proteinExistence type="predicted"/>
<gene>
    <name evidence="1" type="ORF">MSG28_000091</name>
</gene>
<keyword evidence="2" id="KW-1185">Reference proteome</keyword>
<dbReference type="Proteomes" id="UP001064048">
    <property type="component" value="Chromosome Z"/>
</dbReference>
<evidence type="ECO:0000313" key="2">
    <source>
        <dbReference type="Proteomes" id="UP001064048"/>
    </source>
</evidence>
<reference evidence="1 2" key="1">
    <citation type="journal article" date="2022" name="Genome Biol. Evol.">
        <title>The Spruce Budworm Genome: Reconstructing the Evolutionary History of Antifreeze Proteins.</title>
        <authorList>
            <person name="Beliveau C."/>
            <person name="Gagne P."/>
            <person name="Picq S."/>
            <person name="Vernygora O."/>
            <person name="Keeling C.I."/>
            <person name="Pinkney K."/>
            <person name="Doucet D."/>
            <person name="Wen F."/>
            <person name="Johnston J.S."/>
            <person name="Maaroufi H."/>
            <person name="Boyle B."/>
            <person name="Laroche J."/>
            <person name="Dewar K."/>
            <person name="Juretic N."/>
            <person name="Blackburn G."/>
            <person name="Nisole A."/>
            <person name="Brunet B."/>
            <person name="Brandao M."/>
            <person name="Lumley L."/>
            <person name="Duan J."/>
            <person name="Quan G."/>
            <person name="Lucarotti C.J."/>
            <person name="Roe A.D."/>
            <person name="Sperling F.A.H."/>
            <person name="Levesque R.C."/>
            <person name="Cusson M."/>
        </authorList>
    </citation>
    <scope>NUCLEOTIDE SEQUENCE [LARGE SCALE GENOMIC DNA]</scope>
    <source>
        <strain evidence="1">Glfc:IPQL:Cfum</strain>
    </source>
</reference>
<accession>A0ACC0JZN4</accession>
<protein>
    <submittedName>
        <fullName evidence="1">Uncharacterized protein</fullName>
    </submittedName>
</protein>
<organism evidence="1 2">
    <name type="scientific">Choristoneura fumiferana</name>
    <name type="common">Spruce budworm moth</name>
    <name type="synonym">Archips fumiferana</name>
    <dbReference type="NCBI Taxonomy" id="7141"/>
    <lineage>
        <taxon>Eukaryota</taxon>
        <taxon>Metazoa</taxon>
        <taxon>Ecdysozoa</taxon>
        <taxon>Arthropoda</taxon>
        <taxon>Hexapoda</taxon>
        <taxon>Insecta</taxon>
        <taxon>Pterygota</taxon>
        <taxon>Neoptera</taxon>
        <taxon>Endopterygota</taxon>
        <taxon>Lepidoptera</taxon>
        <taxon>Glossata</taxon>
        <taxon>Ditrysia</taxon>
        <taxon>Tortricoidea</taxon>
        <taxon>Tortricidae</taxon>
        <taxon>Tortricinae</taxon>
        <taxon>Choristoneura</taxon>
    </lineage>
</organism>
<sequence>MMAIATVSTDGLPKFPQNDLRSGDFYTNAYRWALRAISLVPEWLAGGASAIYPESQRVWRKRFYYMEEEVPQWLRSILFFVNDWDRDVWARKRYNTVAKPAFDKHLRYPSPIASENFASFRVTKETVENVDDSEFETVAPRSMNWSILPKSPWSYSMTPYRNEIYDIKYWRNTVFEQSPGQSESPQVPFLPPGDCCNRTIARPIPRGAAELRGAEQKAILLRLKTESNSPGRKPETKSSTPTGFKVAAPPVSWGIV</sequence>
<name>A0ACC0JZN4_CHOFU</name>
<comment type="caution">
    <text evidence="1">The sequence shown here is derived from an EMBL/GenBank/DDBJ whole genome shotgun (WGS) entry which is preliminary data.</text>
</comment>
<evidence type="ECO:0000313" key="1">
    <source>
        <dbReference type="EMBL" id="KAI8429452.1"/>
    </source>
</evidence>